<organism evidence="3 4">
    <name type="scientific">Aeoliella mucimassa</name>
    <dbReference type="NCBI Taxonomy" id="2527972"/>
    <lineage>
        <taxon>Bacteria</taxon>
        <taxon>Pseudomonadati</taxon>
        <taxon>Planctomycetota</taxon>
        <taxon>Planctomycetia</taxon>
        <taxon>Pirellulales</taxon>
        <taxon>Lacipirellulaceae</taxon>
        <taxon>Aeoliella</taxon>
    </lineage>
</organism>
<feature type="domain" description="HDOD" evidence="2">
    <location>
        <begin position="18"/>
        <end position="212"/>
    </location>
</feature>
<reference evidence="3 4" key="1">
    <citation type="submission" date="2019-02" db="EMBL/GenBank/DDBJ databases">
        <title>Deep-cultivation of Planctomycetes and their phenomic and genomic characterization uncovers novel biology.</title>
        <authorList>
            <person name="Wiegand S."/>
            <person name="Jogler M."/>
            <person name="Boedeker C."/>
            <person name="Pinto D."/>
            <person name="Vollmers J."/>
            <person name="Rivas-Marin E."/>
            <person name="Kohn T."/>
            <person name="Peeters S.H."/>
            <person name="Heuer A."/>
            <person name="Rast P."/>
            <person name="Oberbeckmann S."/>
            <person name="Bunk B."/>
            <person name="Jeske O."/>
            <person name="Meyerdierks A."/>
            <person name="Storesund J.E."/>
            <person name="Kallscheuer N."/>
            <person name="Luecker S."/>
            <person name="Lage O.M."/>
            <person name="Pohl T."/>
            <person name="Merkel B.J."/>
            <person name="Hornburger P."/>
            <person name="Mueller R.-W."/>
            <person name="Bruemmer F."/>
            <person name="Labrenz M."/>
            <person name="Spormann A.M."/>
            <person name="Op den Camp H."/>
            <person name="Overmann J."/>
            <person name="Amann R."/>
            <person name="Jetten M.S.M."/>
            <person name="Mascher T."/>
            <person name="Medema M.H."/>
            <person name="Devos D.P."/>
            <person name="Kaster A.-K."/>
            <person name="Ovreas L."/>
            <person name="Rohde M."/>
            <person name="Galperin M.Y."/>
            <person name="Jogler C."/>
        </authorList>
    </citation>
    <scope>NUCLEOTIDE SEQUENCE [LARGE SCALE GENOMIC DNA]</scope>
    <source>
        <strain evidence="3 4">Pan181</strain>
    </source>
</reference>
<accession>A0A518AHE9</accession>
<protein>
    <submittedName>
        <fullName evidence="3">HDOD domain protein</fullName>
    </submittedName>
</protein>
<dbReference type="AlphaFoldDB" id="A0A518AHE9"/>
<dbReference type="Gene3D" id="3.30.70.270">
    <property type="match status" value="1"/>
</dbReference>
<keyword evidence="4" id="KW-1185">Reference proteome</keyword>
<gene>
    <name evidence="3" type="ORF">Pan181_03290</name>
</gene>
<evidence type="ECO:0000313" key="4">
    <source>
        <dbReference type="Proteomes" id="UP000315750"/>
    </source>
</evidence>
<dbReference type="Gene3D" id="1.10.3210.10">
    <property type="entry name" value="Hypothetical protein af1432"/>
    <property type="match status" value="1"/>
</dbReference>
<dbReference type="OrthoDB" id="243535at2"/>
<dbReference type="KEGG" id="amuc:Pan181_03290"/>
<dbReference type="PANTHER" id="PTHR33525">
    <property type="match status" value="1"/>
</dbReference>
<dbReference type="EMBL" id="CP036278">
    <property type="protein sequence ID" value="QDU54149.1"/>
    <property type="molecule type" value="Genomic_DNA"/>
</dbReference>
<name>A0A518AHE9_9BACT</name>
<dbReference type="PROSITE" id="PS51833">
    <property type="entry name" value="HDOD"/>
    <property type="match status" value="1"/>
</dbReference>
<dbReference type="RefSeq" id="WP_145245167.1">
    <property type="nucleotide sequence ID" value="NZ_CP036278.1"/>
</dbReference>
<proteinExistence type="predicted"/>
<dbReference type="InterPro" id="IPR043128">
    <property type="entry name" value="Rev_trsase/Diguanyl_cyclase"/>
</dbReference>
<sequence length="532" mass="57400">MPDPSSPLESLIAKAGTLYTLPAVAMEVLQLTNSDRVDTRALKECIERDPALAAKLLKVVNGAMFGLSGKVENLTQAIALLGIKPLKLLVLGFSLPKGLLADLDAVQLAQYWRTALTRAVAARQLAETQWKSPGDDAFLVALLHDIGKLVLLQQVGSPYANFLAQVQSEGGRLIEFEQRSLGFDHRQLTVALLRHWSLPEIYAASIETAPLKQNTVGDYSNEQSIPQILALANLMVELVNDHRLKVLPDLLEQGECYCGLTSDDLSRLLAEVEPRVEQLASVLQVEVSETAKYTEVLLEAHELMSQVATDAAGMLMLTEDQLCAQVLSDSSELQQAMRDFTRVPPPGDSALQGQGRADAPQASAMRGPRSRTTSVEAALATARARLAKVVAQQAIDCREQRISLSLVCIEASMADDGSMSTDAAAALNSALQPLMEEYQLSNDQYLRLSEASIAIVLPNIERREAVELTQRLVRLVDSNSGHAVPPNIKAGAASISGIPKGWESVRLVEAAENCLSAARHAGGSSVKSIEVY</sequence>
<evidence type="ECO:0000259" key="2">
    <source>
        <dbReference type="PROSITE" id="PS51833"/>
    </source>
</evidence>
<feature type="region of interest" description="Disordered" evidence="1">
    <location>
        <begin position="344"/>
        <end position="371"/>
    </location>
</feature>
<dbReference type="SUPFAM" id="SSF109604">
    <property type="entry name" value="HD-domain/PDEase-like"/>
    <property type="match status" value="1"/>
</dbReference>
<dbReference type="Proteomes" id="UP000315750">
    <property type="component" value="Chromosome"/>
</dbReference>
<evidence type="ECO:0000256" key="1">
    <source>
        <dbReference type="SAM" id="MobiDB-lite"/>
    </source>
</evidence>
<dbReference type="InterPro" id="IPR013976">
    <property type="entry name" value="HDOD"/>
</dbReference>
<dbReference type="InterPro" id="IPR052340">
    <property type="entry name" value="RNase_Y/CdgJ"/>
</dbReference>
<dbReference type="Pfam" id="PF08668">
    <property type="entry name" value="HDOD"/>
    <property type="match status" value="1"/>
</dbReference>
<evidence type="ECO:0000313" key="3">
    <source>
        <dbReference type="EMBL" id="QDU54149.1"/>
    </source>
</evidence>
<dbReference type="PANTHER" id="PTHR33525:SF3">
    <property type="entry name" value="RIBONUCLEASE Y"/>
    <property type="match status" value="1"/>
</dbReference>